<feature type="region of interest" description="Disordered" evidence="1">
    <location>
        <begin position="147"/>
        <end position="214"/>
    </location>
</feature>
<organism evidence="2 3">
    <name type="scientific">Zancudomyces culisetae</name>
    <name type="common">Gut fungus</name>
    <name type="synonym">Smittium culisetae</name>
    <dbReference type="NCBI Taxonomy" id="1213189"/>
    <lineage>
        <taxon>Eukaryota</taxon>
        <taxon>Fungi</taxon>
        <taxon>Fungi incertae sedis</taxon>
        <taxon>Zoopagomycota</taxon>
        <taxon>Kickxellomycotina</taxon>
        <taxon>Harpellomycetes</taxon>
        <taxon>Harpellales</taxon>
        <taxon>Legeriomycetaceae</taxon>
        <taxon>Zancudomyces</taxon>
    </lineage>
</organism>
<sequence>MNDDDILEDYCIENNWEYISYHSHFPSENGDSGENDNNDDEYTTPSTSLPSFSTEPLLTNIDINTNTSTNTNNTSLPSCTCKLTLSKKTTKIVTDDVCIEFCTHTANQIISSLINTDIWVSTLDDSEQSSLSMSGLLIDDKFDVCQENSSNTDNQKSKPKPQPQPQSVNANENENENKDKIDPSNDKYIDSGGDSDGDSDSDSNSDKDQDTEWSEFMTFQDSDDLANLTNFIKQSRGTLYFTHY</sequence>
<accession>A0A1R1PWV7</accession>
<keyword evidence="3" id="KW-1185">Reference proteome</keyword>
<evidence type="ECO:0000313" key="2">
    <source>
        <dbReference type="EMBL" id="OMH85438.1"/>
    </source>
</evidence>
<name>A0A1R1PWV7_ZANCU</name>
<evidence type="ECO:0000256" key="1">
    <source>
        <dbReference type="SAM" id="MobiDB-lite"/>
    </source>
</evidence>
<feature type="compositionally biased region" description="Acidic residues" evidence="1">
    <location>
        <begin position="193"/>
        <end position="203"/>
    </location>
</feature>
<dbReference type="AlphaFoldDB" id="A0A1R1PWV7"/>
<feature type="compositionally biased region" description="Acidic residues" evidence="1">
    <location>
        <begin position="31"/>
        <end position="42"/>
    </location>
</feature>
<dbReference type="Proteomes" id="UP000188320">
    <property type="component" value="Unassembled WGS sequence"/>
</dbReference>
<proteinExistence type="predicted"/>
<reference evidence="3" key="1">
    <citation type="submission" date="2017-01" db="EMBL/GenBank/DDBJ databases">
        <authorList>
            <person name="Wang Y."/>
            <person name="White M."/>
            <person name="Kvist S."/>
            <person name="Moncalvo J.-M."/>
        </authorList>
    </citation>
    <scope>NUCLEOTIDE SEQUENCE [LARGE SCALE GENOMIC DNA]</scope>
    <source>
        <strain evidence="3">COL-18-3</strain>
    </source>
</reference>
<protein>
    <submittedName>
        <fullName evidence="2">Uncharacterized protein</fullName>
    </submittedName>
</protein>
<feature type="region of interest" description="Disordered" evidence="1">
    <location>
        <begin position="27"/>
        <end position="49"/>
    </location>
</feature>
<evidence type="ECO:0000313" key="3">
    <source>
        <dbReference type="Proteomes" id="UP000188320"/>
    </source>
</evidence>
<comment type="caution">
    <text evidence="2">The sequence shown here is derived from an EMBL/GenBank/DDBJ whole genome shotgun (WGS) entry which is preliminary data.</text>
</comment>
<gene>
    <name evidence="2" type="ORF">AX774_g1005</name>
</gene>
<feature type="compositionally biased region" description="Basic and acidic residues" evidence="1">
    <location>
        <begin position="175"/>
        <end position="189"/>
    </location>
</feature>
<dbReference type="EMBL" id="LSSK01000080">
    <property type="protein sequence ID" value="OMH85438.1"/>
    <property type="molecule type" value="Genomic_DNA"/>
</dbReference>